<keyword evidence="1" id="KW-0004">4Fe-4S</keyword>
<dbReference type="Proteomes" id="UP001589865">
    <property type="component" value="Unassembled WGS sequence"/>
</dbReference>
<keyword evidence="1" id="KW-0479">Metal-binding</keyword>
<dbReference type="SUPFAM" id="SSF50249">
    <property type="entry name" value="Nucleic acid-binding proteins"/>
    <property type="match status" value="1"/>
</dbReference>
<dbReference type="Gene3D" id="2.40.50.1070">
    <property type="match status" value="1"/>
</dbReference>
<keyword evidence="2 6" id="KW-0489">Methyltransferase</keyword>
<evidence type="ECO:0000256" key="4">
    <source>
        <dbReference type="ARBA" id="ARBA00022691"/>
    </source>
</evidence>
<evidence type="ECO:0000313" key="8">
    <source>
        <dbReference type="EMBL" id="MFC0409329.1"/>
    </source>
</evidence>
<keyword evidence="9" id="KW-1185">Reference proteome</keyword>
<evidence type="ECO:0000256" key="1">
    <source>
        <dbReference type="ARBA" id="ARBA00022485"/>
    </source>
</evidence>
<gene>
    <name evidence="8" type="ORF">ACFFGY_13810</name>
</gene>
<reference evidence="8 9" key="1">
    <citation type="submission" date="2024-09" db="EMBL/GenBank/DDBJ databases">
        <authorList>
            <person name="Sun Q."/>
            <person name="Mori K."/>
        </authorList>
    </citation>
    <scope>NUCLEOTIDE SEQUENCE [LARGE SCALE GENOMIC DNA]</scope>
    <source>
        <strain evidence="8 9">TBRC 5777</strain>
    </source>
</reference>
<sequence>MLEVEVTAVGSAGDGIATLGDGRTVALPFTLPGERVTARETGRRGEVVLAEAEAVLQPGPDRVAPPCRHFGICGGCALQHWAEAPYRAWKRRRLVEALERAGFADAPVGECAPCPPRTRRRADLAIRQVADGVAIGFHARGDARVVDMRECHVLHPTIFALLEPLRTLVAKLRGFRREGSALINLLDSGPDLLLRTDDALTPGDRQLLAAFAAEHGVRRIAWAKGQDVPEMGAQTGTVGLRLGDATVAPAPGAFLQAAPEGEAAIVAAVIAGLPRKLPAKARVADLYAGVGTISLPLSRHVRVEAFEGEAAAVAALSAGANAAGARVTAKRRDLARQPLLLPELASYATVVLDPPFNGAAEQMALIARSKLRRVIYVSCNPAALARDAALLRKANWRVEAATPVDQFLWSPHLEAVVTFAQA</sequence>
<dbReference type="PANTHER" id="PTHR11061">
    <property type="entry name" value="RNA M5U METHYLTRANSFERASE"/>
    <property type="match status" value="1"/>
</dbReference>
<dbReference type="RefSeq" id="WP_377045082.1">
    <property type="nucleotide sequence ID" value="NZ_JBHLUN010000009.1"/>
</dbReference>
<accession>A0ABV6JUC6</accession>
<dbReference type="Pfam" id="PF05958">
    <property type="entry name" value="tRNA_U5-meth_tr"/>
    <property type="match status" value="1"/>
</dbReference>
<evidence type="ECO:0000256" key="6">
    <source>
        <dbReference type="PROSITE-ProRule" id="PRU01024"/>
    </source>
</evidence>
<dbReference type="InterPro" id="IPR029063">
    <property type="entry name" value="SAM-dependent_MTases_sf"/>
</dbReference>
<dbReference type="Gene3D" id="2.40.50.140">
    <property type="entry name" value="Nucleic acid-binding proteins"/>
    <property type="match status" value="1"/>
</dbReference>
<keyword evidence="4 6" id="KW-0949">S-adenosyl-L-methionine</keyword>
<evidence type="ECO:0000256" key="3">
    <source>
        <dbReference type="ARBA" id="ARBA00022679"/>
    </source>
</evidence>
<feature type="binding site" evidence="6">
    <location>
        <position position="256"/>
    </location>
    <ligand>
        <name>S-adenosyl-L-methionine</name>
        <dbReference type="ChEBI" id="CHEBI:59789"/>
    </ligand>
</feature>
<feature type="binding site" evidence="6">
    <location>
        <position position="307"/>
    </location>
    <ligand>
        <name>S-adenosyl-L-methionine</name>
        <dbReference type="ChEBI" id="CHEBI:59789"/>
    </ligand>
</feature>
<keyword evidence="1" id="KW-0408">Iron</keyword>
<name>A0ABV6JUC6_9PROT</name>
<proteinExistence type="inferred from homology"/>
<feature type="active site" description="Nucleophile" evidence="6">
    <location>
        <position position="379"/>
    </location>
</feature>
<evidence type="ECO:0000256" key="2">
    <source>
        <dbReference type="ARBA" id="ARBA00022603"/>
    </source>
</evidence>
<dbReference type="InterPro" id="IPR012340">
    <property type="entry name" value="NA-bd_OB-fold"/>
</dbReference>
<dbReference type="EMBL" id="JBHLUN010000009">
    <property type="protein sequence ID" value="MFC0409329.1"/>
    <property type="molecule type" value="Genomic_DNA"/>
</dbReference>
<dbReference type="PROSITE" id="PS50926">
    <property type="entry name" value="TRAM"/>
    <property type="match status" value="1"/>
</dbReference>
<dbReference type="SUPFAM" id="SSF53335">
    <property type="entry name" value="S-adenosyl-L-methionine-dependent methyltransferases"/>
    <property type="match status" value="1"/>
</dbReference>
<keyword evidence="3 6" id="KW-0808">Transferase</keyword>
<organism evidence="8 9">
    <name type="scientific">Roseomonas elaeocarpi</name>
    <dbReference type="NCBI Taxonomy" id="907779"/>
    <lineage>
        <taxon>Bacteria</taxon>
        <taxon>Pseudomonadati</taxon>
        <taxon>Pseudomonadota</taxon>
        <taxon>Alphaproteobacteria</taxon>
        <taxon>Acetobacterales</taxon>
        <taxon>Roseomonadaceae</taxon>
        <taxon>Roseomonas</taxon>
    </lineage>
</organism>
<dbReference type="Gene3D" id="3.40.50.150">
    <property type="entry name" value="Vaccinia Virus protein VP39"/>
    <property type="match status" value="1"/>
</dbReference>
<evidence type="ECO:0000259" key="7">
    <source>
        <dbReference type="PROSITE" id="PS50926"/>
    </source>
</evidence>
<dbReference type="PROSITE" id="PS51687">
    <property type="entry name" value="SAM_MT_RNA_M5U"/>
    <property type="match status" value="1"/>
</dbReference>
<dbReference type="GO" id="GO:0032259">
    <property type="term" value="P:methylation"/>
    <property type="evidence" value="ECO:0007669"/>
    <property type="project" value="UniProtKB-KW"/>
</dbReference>
<dbReference type="InterPro" id="IPR010280">
    <property type="entry name" value="U5_MeTrfase_fam"/>
</dbReference>
<comment type="caution">
    <text evidence="8">The sequence shown here is derived from an EMBL/GenBank/DDBJ whole genome shotgun (WGS) entry which is preliminary data.</text>
</comment>
<feature type="binding site" evidence="6">
    <location>
        <position position="353"/>
    </location>
    <ligand>
        <name>S-adenosyl-L-methionine</name>
        <dbReference type="ChEBI" id="CHEBI:59789"/>
    </ligand>
</feature>
<evidence type="ECO:0000256" key="5">
    <source>
        <dbReference type="ARBA" id="ARBA00023014"/>
    </source>
</evidence>
<dbReference type="GO" id="GO:0008168">
    <property type="term" value="F:methyltransferase activity"/>
    <property type="evidence" value="ECO:0007669"/>
    <property type="project" value="UniProtKB-KW"/>
</dbReference>
<evidence type="ECO:0000313" key="9">
    <source>
        <dbReference type="Proteomes" id="UP001589865"/>
    </source>
</evidence>
<comment type="similarity">
    <text evidence="6">Belongs to the class I-like SAM-binding methyltransferase superfamily. RNA M5U methyltransferase family.</text>
</comment>
<dbReference type="PANTHER" id="PTHR11061:SF49">
    <property type="entry name" value="23S RRNA (URACIL(1939)-C(5))-METHYLTRANSFERASE RLMD"/>
    <property type="match status" value="1"/>
</dbReference>
<dbReference type="InterPro" id="IPR002792">
    <property type="entry name" value="TRAM_dom"/>
</dbReference>
<feature type="domain" description="TRAM" evidence="7">
    <location>
        <begin position="1"/>
        <end position="54"/>
    </location>
</feature>
<dbReference type="Pfam" id="PF01938">
    <property type="entry name" value="TRAM"/>
    <property type="match status" value="1"/>
</dbReference>
<keyword evidence="5" id="KW-0411">Iron-sulfur</keyword>
<dbReference type="EC" id="2.1.1.-" evidence="8"/>
<protein>
    <submittedName>
        <fullName evidence="8">Class I SAM-dependent RNA methyltransferase</fullName>
        <ecNumber evidence="8">2.1.1.-</ecNumber>
    </submittedName>
</protein>
<feature type="binding site" evidence="6">
    <location>
        <position position="287"/>
    </location>
    <ligand>
        <name>S-adenosyl-L-methionine</name>
        <dbReference type="ChEBI" id="CHEBI:59789"/>
    </ligand>
</feature>